<dbReference type="EMBL" id="JACVVK020000154">
    <property type="protein sequence ID" value="KAK7488172.1"/>
    <property type="molecule type" value="Genomic_DNA"/>
</dbReference>
<sequence length="143" mass="14407">SASLPLSLSSGGKLFERGGHGNLAGNSPTSMDEASLVCASSSASAMTCLTSYDNHHHHHPQQNHQRHLQHLSPSSTPGAMSPPCPATAGSPGYGDGPGGSGSPLCGGDDGSVPCSNIRPMVVCLALLGPPSEAKLRGVRLAVF</sequence>
<comment type="caution">
    <text evidence="2">The sequence shown here is derived from an EMBL/GenBank/DDBJ whole genome shotgun (WGS) entry which is preliminary data.</text>
</comment>
<organism evidence="2 3">
    <name type="scientific">Batillaria attramentaria</name>
    <dbReference type="NCBI Taxonomy" id="370345"/>
    <lineage>
        <taxon>Eukaryota</taxon>
        <taxon>Metazoa</taxon>
        <taxon>Spiralia</taxon>
        <taxon>Lophotrochozoa</taxon>
        <taxon>Mollusca</taxon>
        <taxon>Gastropoda</taxon>
        <taxon>Caenogastropoda</taxon>
        <taxon>Sorbeoconcha</taxon>
        <taxon>Cerithioidea</taxon>
        <taxon>Batillariidae</taxon>
        <taxon>Batillaria</taxon>
    </lineage>
</organism>
<evidence type="ECO:0000256" key="1">
    <source>
        <dbReference type="SAM" id="MobiDB-lite"/>
    </source>
</evidence>
<gene>
    <name evidence="2" type="ORF">BaRGS_00020614</name>
</gene>
<feature type="region of interest" description="Disordered" evidence="1">
    <location>
        <begin position="52"/>
        <end position="104"/>
    </location>
</feature>
<evidence type="ECO:0000313" key="2">
    <source>
        <dbReference type="EMBL" id="KAK7488172.1"/>
    </source>
</evidence>
<feature type="compositionally biased region" description="Basic residues" evidence="1">
    <location>
        <begin position="55"/>
        <end position="69"/>
    </location>
</feature>
<keyword evidence="3" id="KW-1185">Reference proteome</keyword>
<evidence type="ECO:0000313" key="3">
    <source>
        <dbReference type="Proteomes" id="UP001519460"/>
    </source>
</evidence>
<feature type="compositionally biased region" description="Gly residues" evidence="1">
    <location>
        <begin position="91"/>
        <end position="101"/>
    </location>
</feature>
<proteinExistence type="predicted"/>
<name>A0ABD0KMP0_9CAEN</name>
<feature type="non-terminal residue" evidence="2">
    <location>
        <position position="1"/>
    </location>
</feature>
<reference evidence="2 3" key="1">
    <citation type="journal article" date="2023" name="Sci. Data">
        <title>Genome assembly of the Korean intertidal mud-creeper Batillaria attramentaria.</title>
        <authorList>
            <person name="Patra A.K."/>
            <person name="Ho P.T."/>
            <person name="Jun S."/>
            <person name="Lee S.J."/>
            <person name="Kim Y."/>
            <person name="Won Y.J."/>
        </authorList>
    </citation>
    <scope>NUCLEOTIDE SEQUENCE [LARGE SCALE GENOMIC DNA]</scope>
    <source>
        <strain evidence="2">Wonlab-2016</strain>
    </source>
</reference>
<protein>
    <submittedName>
        <fullName evidence="2">Uncharacterized protein</fullName>
    </submittedName>
</protein>
<dbReference type="AlphaFoldDB" id="A0ABD0KMP0"/>
<feature type="non-terminal residue" evidence="2">
    <location>
        <position position="143"/>
    </location>
</feature>
<accession>A0ABD0KMP0</accession>
<dbReference type="Proteomes" id="UP001519460">
    <property type="component" value="Unassembled WGS sequence"/>
</dbReference>